<dbReference type="InterPro" id="IPR016181">
    <property type="entry name" value="Acyl_CoA_acyltransferase"/>
</dbReference>
<accession>A0A3M8DFF2</accession>
<dbReference type="Gene3D" id="3.40.630.30">
    <property type="match status" value="1"/>
</dbReference>
<dbReference type="PANTHER" id="PTHR43415:SF3">
    <property type="entry name" value="GNAT-FAMILY ACETYLTRANSFERASE"/>
    <property type="match status" value="1"/>
</dbReference>
<dbReference type="PROSITE" id="PS51186">
    <property type="entry name" value="GNAT"/>
    <property type="match status" value="1"/>
</dbReference>
<dbReference type="EMBL" id="RHHQ01000013">
    <property type="protein sequence ID" value="RNB85927.1"/>
    <property type="molecule type" value="Genomic_DNA"/>
</dbReference>
<name>A0A3M8DFF2_9BACL</name>
<gene>
    <name evidence="2" type="ORF">EDM56_18185</name>
</gene>
<comment type="caution">
    <text evidence="2">The sequence shown here is derived from an EMBL/GenBank/DDBJ whole genome shotgun (WGS) entry which is preliminary data.</text>
</comment>
<sequence length="170" mass="19703">MSTPFPTQSARLRYSPLHESDFPALLKIYNSNPDFMEMSEGSRTVTIETVEKDDLETRSLPFSHCIGIWEQAGDRLVGLMHFTLQNPSDKNPWLGLLMIHREKQQHGFAREALSVLHDWLRENEHTTLHLAVLEQNQRVVPFYQSCGYESYEWRETPALGKVLCMAKRLS</sequence>
<dbReference type="Proteomes" id="UP000271031">
    <property type="component" value="Unassembled WGS sequence"/>
</dbReference>
<dbReference type="Pfam" id="PF00583">
    <property type="entry name" value="Acetyltransf_1"/>
    <property type="match status" value="1"/>
</dbReference>
<dbReference type="AlphaFoldDB" id="A0A3M8DFF2"/>
<dbReference type="OrthoDB" id="9782266at2"/>
<reference evidence="2 3" key="1">
    <citation type="submission" date="2018-10" db="EMBL/GenBank/DDBJ databases">
        <title>Phylogenomics of Brevibacillus.</title>
        <authorList>
            <person name="Dunlap C."/>
        </authorList>
    </citation>
    <scope>NUCLEOTIDE SEQUENCE [LARGE SCALE GENOMIC DNA]</scope>
    <source>
        <strain evidence="2 3">JCM 15716</strain>
    </source>
</reference>
<keyword evidence="3" id="KW-1185">Reference proteome</keyword>
<dbReference type="GO" id="GO:0016747">
    <property type="term" value="F:acyltransferase activity, transferring groups other than amino-acyl groups"/>
    <property type="evidence" value="ECO:0007669"/>
    <property type="project" value="InterPro"/>
</dbReference>
<dbReference type="PANTHER" id="PTHR43415">
    <property type="entry name" value="SPERMIDINE N(1)-ACETYLTRANSFERASE"/>
    <property type="match status" value="1"/>
</dbReference>
<evidence type="ECO:0000259" key="1">
    <source>
        <dbReference type="PROSITE" id="PS51186"/>
    </source>
</evidence>
<protein>
    <submittedName>
        <fullName evidence="2">GNAT family N-acetyltransferase</fullName>
    </submittedName>
</protein>
<feature type="domain" description="N-acetyltransferase" evidence="1">
    <location>
        <begin position="12"/>
        <end position="170"/>
    </location>
</feature>
<evidence type="ECO:0000313" key="2">
    <source>
        <dbReference type="EMBL" id="RNB85927.1"/>
    </source>
</evidence>
<keyword evidence="2" id="KW-0808">Transferase</keyword>
<dbReference type="SUPFAM" id="SSF55729">
    <property type="entry name" value="Acyl-CoA N-acyltransferases (Nat)"/>
    <property type="match status" value="1"/>
</dbReference>
<organism evidence="2 3">
    <name type="scientific">Brevibacillus fluminis</name>
    <dbReference type="NCBI Taxonomy" id="511487"/>
    <lineage>
        <taxon>Bacteria</taxon>
        <taxon>Bacillati</taxon>
        <taxon>Bacillota</taxon>
        <taxon>Bacilli</taxon>
        <taxon>Bacillales</taxon>
        <taxon>Paenibacillaceae</taxon>
        <taxon>Brevibacillus</taxon>
    </lineage>
</organism>
<proteinExistence type="predicted"/>
<dbReference type="RefSeq" id="WP_122919339.1">
    <property type="nucleotide sequence ID" value="NZ_RHHQ01000013.1"/>
</dbReference>
<evidence type="ECO:0000313" key="3">
    <source>
        <dbReference type="Proteomes" id="UP000271031"/>
    </source>
</evidence>
<dbReference type="InterPro" id="IPR000182">
    <property type="entry name" value="GNAT_dom"/>
</dbReference>